<dbReference type="SUPFAM" id="SSF90002">
    <property type="entry name" value="Hypothetical protein YjiA, C-terminal domain"/>
    <property type="match status" value="1"/>
</dbReference>
<evidence type="ECO:0000256" key="3">
    <source>
        <dbReference type="ARBA" id="ARBA00023186"/>
    </source>
</evidence>
<evidence type="ECO:0000256" key="5">
    <source>
        <dbReference type="ARBA" id="ARBA00049117"/>
    </source>
</evidence>
<comment type="caution">
    <text evidence="7">The sequence shown here is derived from an EMBL/GenBank/DDBJ whole genome shotgun (WGS) entry which is preliminary data.</text>
</comment>
<accession>A0A917UML3</accession>
<dbReference type="EMBL" id="BMOE01000003">
    <property type="protein sequence ID" value="GGJ68627.1"/>
    <property type="molecule type" value="Genomic_DNA"/>
</dbReference>
<evidence type="ECO:0000259" key="6">
    <source>
        <dbReference type="SMART" id="SM00833"/>
    </source>
</evidence>
<dbReference type="AlphaFoldDB" id="A0A917UML3"/>
<dbReference type="PANTHER" id="PTHR13748:SF62">
    <property type="entry name" value="COBW DOMAIN-CONTAINING PROTEIN"/>
    <property type="match status" value="1"/>
</dbReference>
<keyword evidence="3" id="KW-0143">Chaperone</keyword>
<sequence>MKQTPVTVVTGFLGSGKTTLISGVLGDTPDRRLAVLVNEFGEKNVDGEILRSEQLGHCEILDLEGGLIAYSQDDAFIPTLRELQRRRHRFDHVLIETSGLAVPTAVYVVLQSEEFAADFVLDATIAVVDTPLLLGGDFEAGTQGSEDAPSRAAVQALFDAQLEHADVVVLNKIDALNEYDLLRAEGDVRARAPRVRFMELAYGAKLDPQLTLGLHLHELDAGTHHHGPVRGVPGEESLPLEAQHLLDGHSHGDLGAHLHSMNTHVHFHVHDTGWQSFLLSTDTPQDPQRLPVILADIARKFPVLRAKGFAHINAGQTLTVQAVRTRVDSELREQAVPRSELVFIGYHINRKKVIQVLSGATGSTWE</sequence>
<comment type="catalytic activity">
    <reaction evidence="5">
        <text>GTP + H2O = GDP + phosphate + H(+)</text>
        <dbReference type="Rhea" id="RHEA:19669"/>
        <dbReference type="ChEBI" id="CHEBI:15377"/>
        <dbReference type="ChEBI" id="CHEBI:15378"/>
        <dbReference type="ChEBI" id="CHEBI:37565"/>
        <dbReference type="ChEBI" id="CHEBI:43474"/>
        <dbReference type="ChEBI" id="CHEBI:58189"/>
    </reaction>
    <physiologicalReaction direction="left-to-right" evidence="5">
        <dbReference type="Rhea" id="RHEA:19670"/>
    </physiologicalReaction>
</comment>
<dbReference type="Pfam" id="PF02492">
    <property type="entry name" value="cobW"/>
    <property type="match status" value="1"/>
</dbReference>
<evidence type="ECO:0000256" key="2">
    <source>
        <dbReference type="ARBA" id="ARBA00022801"/>
    </source>
</evidence>
<protein>
    <submittedName>
        <fullName evidence="7">Cobalamin biosynthesis protein CobW</fullName>
    </submittedName>
</protein>
<evidence type="ECO:0000256" key="4">
    <source>
        <dbReference type="ARBA" id="ARBA00034320"/>
    </source>
</evidence>
<dbReference type="SUPFAM" id="SSF52540">
    <property type="entry name" value="P-loop containing nucleoside triphosphate hydrolases"/>
    <property type="match status" value="1"/>
</dbReference>
<dbReference type="RefSeq" id="WP_188961325.1">
    <property type="nucleotide sequence ID" value="NZ_BMOE01000003.1"/>
</dbReference>
<reference evidence="7" key="2">
    <citation type="submission" date="2020-09" db="EMBL/GenBank/DDBJ databases">
        <authorList>
            <person name="Sun Q."/>
            <person name="Ohkuma M."/>
        </authorList>
    </citation>
    <scope>NUCLEOTIDE SEQUENCE</scope>
    <source>
        <strain evidence="7">JCM 14371</strain>
    </source>
</reference>
<dbReference type="GO" id="GO:0016787">
    <property type="term" value="F:hydrolase activity"/>
    <property type="evidence" value="ECO:0007669"/>
    <property type="project" value="UniProtKB-KW"/>
</dbReference>
<dbReference type="Proteomes" id="UP000635726">
    <property type="component" value="Unassembled WGS sequence"/>
</dbReference>
<dbReference type="InterPro" id="IPR011629">
    <property type="entry name" value="CobW-like_C"/>
</dbReference>
<dbReference type="Gene3D" id="3.30.1220.10">
    <property type="entry name" value="CobW-like, C-terminal domain"/>
    <property type="match status" value="1"/>
</dbReference>
<keyword evidence="8" id="KW-1185">Reference proteome</keyword>
<dbReference type="PANTHER" id="PTHR13748">
    <property type="entry name" value="COBW-RELATED"/>
    <property type="match status" value="1"/>
</dbReference>
<keyword evidence="2" id="KW-0378">Hydrolase</keyword>
<evidence type="ECO:0000256" key="1">
    <source>
        <dbReference type="ARBA" id="ARBA00022741"/>
    </source>
</evidence>
<dbReference type="Pfam" id="PF07683">
    <property type="entry name" value="CobW_C"/>
    <property type="match status" value="1"/>
</dbReference>
<name>A0A917UML3_9DEIO</name>
<dbReference type="InterPro" id="IPR036627">
    <property type="entry name" value="CobW-likC_sf"/>
</dbReference>
<proteinExistence type="inferred from homology"/>
<dbReference type="Gene3D" id="3.40.50.300">
    <property type="entry name" value="P-loop containing nucleotide triphosphate hydrolases"/>
    <property type="match status" value="1"/>
</dbReference>
<comment type="similarity">
    <text evidence="4">Belongs to the SIMIBI class G3E GTPase family. ZNG1 subfamily.</text>
</comment>
<dbReference type="GO" id="GO:0005737">
    <property type="term" value="C:cytoplasm"/>
    <property type="evidence" value="ECO:0007669"/>
    <property type="project" value="TreeGrafter"/>
</dbReference>
<gene>
    <name evidence="7" type="primary">cobW</name>
    <name evidence="7" type="ORF">GCM10008939_11350</name>
</gene>
<evidence type="ECO:0000313" key="8">
    <source>
        <dbReference type="Proteomes" id="UP000635726"/>
    </source>
</evidence>
<evidence type="ECO:0000313" key="7">
    <source>
        <dbReference type="EMBL" id="GGJ68627.1"/>
    </source>
</evidence>
<dbReference type="CDD" id="cd03112">
    <property type="entry name" value="CobW-like"/>
    <property type="match status" value="1"/>
</dbReference>
<dbReference type="GO" id="GO:0000166">
    <property type="term" value="F:nucleotide binding"/>
    <property type="evidence" value="ECO:0007669"/>
    <property type="project" value="UniProtKB-KW"/>
</dbReference>
<organism evidence="7 8">
    <name type="scientific">Deinococcus aquiradiocola</name>
    <dbReference type="NCBI Taxonomy" id="393059"/>
    <lineage>
        <taxon>Bacteria</taxon>
        <taxon>Thermotogati</taxon>
        <taxon>Deinococcota</taxon>
        <taxon>Deinococci</taxon>
        <taxon>Deinococcales</taxon>
        <taxon>Deinococcaceae</taxon>
        <taxon>Deinococcus</taxon>
    </lineage>
</organism>
<dbReference type="SMART" id="SM00833">
    <property type="entry name" value="CobW_C"/>
    <property type="match status" value="1"/>
</dbReference>
<feature type="domain" description="CobW C-terminal" evidence="6">
    <location>
        <begin position="274"/>
        <end position="361"/>
    </location>
</feature>
<reference evidence="7" key="1">
    <citation type="journal article" date="2014" name="Int. J. Syst. Evol. Microbiol.">
        <title>Complete genome sequence of Corynebacterium casei LMG S-19264T (=DSM 44701T), isolated from a smear-ripened cheese.</title>
        <authorList>
            <consortium name="US DOE Joint Genome Institute (JGI-PGF)"/>
            <person name="Walter F."/>
            <person name="Albersmeier A."/>
            <person name="Kalinowski J."/>
            <person name="Ruckert C."/>
        </authorList>
    </citation>
    <scope>NUCLEOTIDE SEQUENCE</scope>
    <source>
        <strain evidence="7">JCM 14371</strain>
    </source>
</reference>
<dbReference type="InterPro" id="IPR027417">
    <property type="entry name" value="P-loop_NTPase"/>
</dbReference>
<dbReference type="InterPro" id="IPR051316">
    <property type="entry name" value="Zinc-reg_GTPase_activator"/>
</dbReference>
<dbReference type="InterPro" id="IPR003495">
    <property type="entry name" value="CobW/HypB/UreG_nucleotide-bd"/>
</dbReference>
<keyword evidence="1" id="KW-0547">Nucleotide-binding</keyword>